<dbReference type="Pfam" id="PF14552">
    <property type="entry name" value="Tautomerase_2"/>
    <property type="match status" value="1"/>
</dbReference>
<reference evidence="2" key="1">
    <citation type="journal article" date="2019" name="Int. J. Syst. Evol. Microbiol.">
        <title>The Global Catalogue of Microorganisms (GCM) 10K type strain sequencing project: providing services to taxonomists for standard genome sequencing and annotation.</title>
        <authorList>
            <consortium name="The Broad Institute Genomics Platform"/>
            <consortium name="The Broad Institute Genome Sequencing Center for Infectious Disease"/>
            <person name="Wu L."/>
            <person name="Ma J."/>
        </authorList>
    </citation>
    <scope>NUCLEOTIDE SEQUENCE [LARGE SCALE GENOMIC DNA]</scope>
    <source>
        <strain evidence="2">JCM 7356</strain>
    </source>
</reference>
<gene>
    <name evidence="1" type="ORF">GCM10010430_41170</name>
</gene>
<dbReference type="InterPro" id="IPR037479">
    <property type="entry name" value="Tauto_MSAD"/>
</dbReference>
<dbReference type="Gene3D" id="3.30.429.10">
    <property type="entry name" value="Macrophage Migration Inhibitory Factor"/>
    <property type="match status" value="1"/>
</dbReference>
<sequence>MPLVRITLSSDRPAEQRPQIAAGVHRALVDAVGIPEKDRFQIVQALPAEQMFFDHEYLGVDRRDVVCVEITLRRGRPEETKRALYRRIAEEAGKVGVRSEDVLVVLTENGSADWSAGRGEAQLLDLEQQMS</sequence>
<evidence type="ECO:0000313" key="2">
    <source>
        <dbReference type="Proteomes" id="UP001500305"/>
    </source>
</evidence>
<dbReference type="RefSeq" id="WP_344637914.1">
    <property type="nucleotide sequence ID" value="NZ_BAAATR010000018.1"/>
</dbReference>
<accession>A0ABP5R6W0</accession>
<keyword evidence="2" id="KW-1185">Reference proteome</keyword>
<name>A0ABP5R6W0_9ACTN</name>
<dbReference type="EMBL" id="BAAATR010000018">
    <property type="protein sequence ID" value="GAA2253202.1"/>
    <property type="molecule type" value="Genomic_DNA"/>
</dbReference>
<dbReference type="InterPro" id="IPR014347">
    <property type="entry name" value="Tautomerase/MIF_sf"/>
</dbReference>
<evidence type="ECO:0000313" key="1">
    <source>
        <dbReference type="EMBL" id="GAA2253202.1"/>
    </source>
</evidence>
<dbReference type="PANTHER" id="PTHR38460">
    <property type="entry name" value="TAUTOMERASE YOLI-RELATED"/>
    <property type="match status" value="1"/>
</dbReference>
<organism evidence="1 2">
    <name type="scientific">Kitasatospora cystarginea</name>
    <dbReference type="NCBI Taxonomy" id="58350"/>
    <lineage>
        <taxon>Bacteria</taxon>
        <taxon>Bacillati</taxon>
        <taxon>Actinomycetota</taxon>
        <taxon>Actinomycetes</taxon>
        <taxon>Kitasatosporales</taxon>
        <taxon>Streptomycetaceae</taxon>
        <taxon>Kitasatospora</taxon>
    </lineage>
</organism>
<proteinExistence type="predicted"/>
<dbReference type="PANTHER" id="PTHR38460:SF1">
    <property type="entry name" value="TAUTOMERASE YOLI-RELATED"/>
    <property type="match status" value="1"/>
</dbReference>
<comment type="caution">
    <text evidence="1">The sequence shown here is derived from an EMBL/GenBank/DDBJ whole genome shotgun (WGS) entry which is preliminary data.</text>
</comment>
<dbReference type="Proteomes" id="UP001500305">
    <property type="component" value="Unassembled WGS sequence"/>
</dbReference>
<protein>
    <submittedName>
        <fullName evidence="1">Tautomerase family protein</fullName>
    </submittedName>
</protein>
<dbReference type="SUPFAM" id="SSF55331">
    <property type="entry name" value="Tautomerase/MIF"/>
    <property type="match status" value="1"/>
</dbReference>